<protein>
    <submittedName>
        <fullName evidence="1">Uncharacterized protein</fullName>
    </submittedName>
</protein>
<evidence type="ECO:0000313" key="2">
    <source>
        <dbReference type="Proteomes" id="UP000654482"/>
    </source>
</evidence>
<dbReference type="SUPFAM" id="SSF53448">
    <property type="entry name" value="Nucleotide-diphospho-sugar transferases"/>
    <property type="match status" value="1"/>
</dbReference>
<accession>A0A8J7DZ12</accession>
<keyword evidence="2" id="KW-1185">Reference proteome</keyword>
<dbReference type="AlphaFoldDB" id="A0A8J7DZ12"/>
<gene>
    <name evidence="1" type="ORF">IQ249_18585</name>
</gene>
<name>A0A8J7DZ12_9CYAN</name>
<dbReference type="EMBL" id="JADEWZ010000033">
    <property type="protein sequence ID" value="MBE9117908.1"/>
    <property type="molecule type" value="Genomic_DNA"/>
</dbReference>
<dbReference type="Proteomes" id="UP000654482">
    <property type="component" value="Unassembled WGS sequence"/>
</dbReference>
<dbReference type="InterPro" id="IPR029044">
    <property type="entry name" value="Nucleotide-diphossugar_trans"/>
</dbReference>
<sequence length="313" mass="36442">MEDFGIIVICCDQDYLFAKGVCASIRHFLGDVPICLLVDGTFSVADMQKAYDVKVINSENMKYDVLRKRSFGWGTTRMIAFWESPFKHFLIVDSDVAIWGNVLKYANFDNYDIIIDRPCYPYTREMIQEYFFDLPVFEKDYPDFQWQDRSFVCPAVLFGTRDIFPLEDYIAILDYLKEKPNVFKYGDMGFINYMMFRAADEGKLRLGQEDIQYIAVDFPQEDFQKRFPMGETEPIAKEGNDIVIHWAGPKPTLSTSKTYTDPMNFFRRKALKDTNGTTGLPAEALLQVEDFKRNFYVYNKKVRKKLGNLVGAK</sequence>
<reference evidence="1" key="1">
    <citation type="submission" date="2020-10" db="EMBL/GenBank/DDBJ databases">
        <authorList>
            <person name="Castelo-Branco R."/>
            <person name="Eusebio N."/>
            <person name="Adriana R."/>
            <person name="Vieira A."/>
            <person name="Brugerolle De Fraissinette N."/>
            <person name="Rezende De Castro R."/>
            <person name="Schneider M.P."/>
            <person name="Vasconcelos V."/>
            <person name="Leao P.N."/>
        </authorList>
    </citation>
    <scope>NUCLEOTIDE SEQUENCE</scope>
    <source>
        <strain evidence="1">LEGE 07157</strain>
    </source>
</reference>
<proteinExistence type="predicted"/>
<organism evidence="1 2">
    <name type="scientific">Lusitaniella coriacea LEGE 07157</name>
    <dbReference type="NCBI Taxonomy" id="945747"/>
    <lineage>
        <taxon>Bacteria</taxon>
        <taxon>Bacillati</taxon>
        <taxon>Cyanobacteriota</taxon>
        <taxon>Cyanophyceae</taxon>
        <taxon>Spirulinales</taxon>
        <taxon>Lusitaniellaceae</taxon>
        <taxon>Lusitaniella</taxon>
    </lineage>
</organism>
<dbReference type="RefSeq" id="WP_194030996.1">
    <property type="nucleotide sequence ID" value="NZ_JADEWZ010000033.1"/>
</dbReference>
<evidence type="ECO:0000313" key="1">
    <source>
        <dbReference type="EMBL" id="MBE9117908.1"/>
    </source>
</evidence>
<comment type="caution">
    <text evidence="1">The sequence shown here is derived from an EMBL/GenBank/DDBJ whole genome shotgun (WGS) entry which is preliminary data.</text>
</comment>